<dbReference type="Proteomes" id="UP000566819">
    <property type="component" value="Unassembled WGS sequence"/>
</dbReference>
<dbReference type="Pfam" id="PF05699">
    <property type="entry name" value="Dimer_Tnp_hAT"/>
    <property type="match status" value="1"/>
</dbReference>
<dbReference type="SUPFAM" id="SSF53098">
    <property type="entry name" value="Ribonuclease H-like"/>
    <property type="match status" value="1"/>
</dbReference>
<dbReference type="OrthoDB" id="3439855at2759"/>
<dbReference type="AlphaFoldDB" id="A0A8H4RH77"/>
<proteinExistence type="predicted"/>
<gene>
    <name evidence="2" type="ORF">G7Y89_g8122</name>
</gene>
<dbReference type="EMBL" id="JAAMPI010000599">
    <property type="protein sequence ID" value="KAF4630017.1"/>
    <property type="molecule type" value="Genomic_DNA"/>
</dbReference>
<dbReference type="InterPro" id="IPR008906">
    <property type="entry name" value="HATC_C_dom"/>
</dbReference>
<organism evidence="2 3">
    <name type="scientific">Cudoniella acicularis</name>
    <dbReference type="NCBI Taxonomy" id="354080"/>
    <lineage>
        <taxon>Eukaryota</taxon>
        <taxon>Fungi</taxon>
        <taxon>Dikarya</taxon>
        <taxon>Ascomycota</taxon>
        <taxon>Pezizomycotina</taxon>
        <taxon>Leotiomycetes</taxon>
        <taxon>Helotiales</taxon>
        <taxon>Tricladiaceae</taxon>
        <taxon>Cudoniella</taxon>
    </lineage>
</organism>
<sequence length="121" mass="14044">MAVDTSLIIGNRSYKKSRKVTELQKYYDSIAQDFIETESKEDPPLFKDPLTRWLLVSRHLYPTLFKIALDFLSIPSTSYECERALSGGRGTVTFDRNSLSRATIEALQLQKNWLRRQIIRS</sequence>
<protein>
    <recommendedName>
        <fullName evidence="1">HAT C-terminal dimerisation domain-containing protein</fullName>
    </recommendedName>
</protein>
<evidence type="ECO:0000313" key="3">
    <source>
        <dbReference type="Proteomes" id="UP000566819"/>
    </source>
</evidence>
<dbReference type="InterPro" id="IPR012337">
    <property type="entry name" value="RNaseH-like_sf"/>
</dbReference>
<comment type="caution">
    <text evidence="2">The sequence shown here is derived from an EMBL/GenBank/DDBJ whole genome shotgun (WGS) entry which is preliminary data.</text>
</comment>
<accession>A0A8H4RH77</accession>
<evidence type="ECO:0000259" key="1">
    <source>
        <dbReference type="Pfam" id="PF05699"/>
    </source>
</evidence>
<evidence type="ECO:0000313" key="2">
    <source>
        <dbReference type="EMBL" id="KAF4630017.1"/>
    </source>
</evidence>
<name>A0A8H4RH77_9HELO</name>
<feature type="domain" description="HAT C-terminal dimerisation" evidence="1">
    <location>
        <begin position="49"/>
        <end position="114"/>
    </location>
</feature>
<dbReference type="GO" id="GO:0046983">
    <property type="term" value="F:protein dimerization activity"/>
    <property type="evidence" value="ECO:0007669"/>
    <property type="project" value="InterPro"/>
</dbReference>
<reference evidence="2 3" key="1">
    <citation type="submission" date="2020-03" db="EMBL/GenBank/DDBJ databases">
        <title>Draft Genome Sequence of Cudoniella acicularis.</title>
        <authorList>
            <person name="Buettner E."/>
            <person name="Kellner H."/>
        </authorList>
    </citation>
    <scope>NUCLEOTIDE SEQUENCE [LARGE SCALE GENOMIC DNA]</scope>
    <source>
        <strain evidence="2 3">DSM 108380</strain>
    </source>
</reference>
<keyword evidence="3" id="KW-1185">Reference proteome</keyword>